<evidence type="ECO:0000313" key="2">
    <source>
        <dbReference type="Proteomes" id="UP000594262"/>
    </source>
</evidence>
<name>A0A7M5UBN0_9CNID</name>
<sequence>GLNVLTLVDVDTLELSLLEVNAELDDGVDTEELTYGVLLVWLEELAIDVDGAGLLVDGDGDETEVVTGLNVLTLVDVDTLELSLLEVNAELDEGVDTEELTYGVLLVWLEELAIDVDGAGLLVDGDGDETEVVTGLNVLTLVDVDTLELSLLEVNAELDEGVDTEELTYGVLLVWLDELAIDVDGAGLLVDGDGDETEVVTGLNVLTLVDVDTLELSLLEVNAELDDGVDTEELTYGVLLVWLDELAIDVDGAGLLVDGDGDETEVVTGLNVLTLVDVDTLELSLLEVNAELDEGVDTEELTYGLDVLTT</sequence>
<organism evidence="1 2">
    <name type="scientific">Clytia hemisphaerica</name>
    <dbReference type="NCBI Taxonomy" id="252671"/>
    <lineage>
        <taxon>Eukaryota</taxon>
        <taxon>Metazoa</taxon>
        <taxon>Cnidaria</taxon>
        <taxon>Hydrozoa</taxon>
        <taxon>Hydroidolina</taxon>
        <taxon>Leptothecata</taxon>
        <taxon>Obeliida</taxon>
        <taxon>Clytiidae</taxon>
        <taxon>Clytia</taxon>
    </lineage>
</organism>
<dbReference type="AlphaFoldDB" id="A0A7M5UBN0"/>
<evidence type="ECO:0000313" key="1">
    <source>
        <dbReference type="EnsemblMetazoa" id="CLYHEMP008517.1"/>
    </source>
</evidence>
<proteinExistence type="predicted"/>
<dbReference type="EnsemblMetazoa" id="CLYHEMT008517.1">
    <property type="protein sequence ID" value="CLYHEMP008517.1"/>
    <property type="gene ID" value="CLYHEMG008517"/>
</dbReference>
<accession>A0A7M5UBN0</accession>
<reference evidence="1" key="1">
    <citation type="submission" date="2021-01" db="UniProtKB">
        <authorList>
            <consortium name="EnsemblMetazoa"/>
        </authorList>
    </citation>
    <scope>IDENTIFICATION</scope>
</reference>
<keyword evidence="2" id="KW-1185">Reference proteome</keyword>
<protein>
    <submittedName>
        <fullName evidence="1">Uncharacterized protein</fullName>
    </submittedName>
</protein>
<dbReference type="Proteomes" id="UP000594262">
    <property type="component" value="Unplaced"/>
</dbReference>